<comment type="caution">
    <text evidence="1">The sequence shown here is derived from an EMBL/GenBank/DDBJ whole genome shotgun (WGS) entry which is preliminary data.</text>
</comment>
<reference evidence="1 2" key="1">
    <citation type="journal article" date="2017" name="Front. Microbiol.">
        <title>The Histidine Decarboxylase Gene Cluster of Lactobacillus parabuchneri Was Gained by Horizontal Gene Transfer and Is Mobile within the Species.</title>
        <authorList>
            <person name="Wuthrich D."/>
            <person name="Berthoud H."/>
            <person name="Wechsler D."/>
            <person name="Eugster E."/>
            <person name="Irmler S."/>
            <person name="Bruggmann R."/>
        </authorList>
    </citation>
    <scope>NUCLEOTIDE SEQUENCE [LARGE SCALE GENOMIC DNA]</scope>
    <source>
        <strain evidence="1 2">FAM23169</strain>
    </source>
</reference>
<dbReference type="Proteomes" id="UP000193009">
    <property type="component" value="Unassembled WGS sequence"/>
</dbReference>
<accession>A0A1X1FE84</accession>
<dbReference type="AlphaFoldDB" id="A0A1X1FE84"/>
<organism evidence="1 2">
    <name type="scientific">Lentilactobacillus parabuchneri</name>
    <dbReference type="NCBI Taxonomy" id="152331"/>
    <lineage>
        <taxon>Bacteria</taxon>
        <taxon>Bacillati</taxon>
        <taxon>Bacillota</taxon>
        <taxon>Bacilli</taxon>
        <taxon>Lactobacillales</taxon>
        <taxon>Lactobacillaceae</taxon>
        <taxon>Lentilactobacillus</taxon>
    </lineage>
</organism>
<sequence>MRLSLFIGGTYVPASFVCLRRDANRSDWNEDISYSQAGEDTYKLKVGRDYEEKYD</sequence>
<gene>
    <name evidence="1" type="ORF">FAM23169_01443</name>
</gene>
<name>A0A1X1FE84_9LACO</name>
<dbReference type="EMBL" id="MSBD01000037">
    <property type="protein sequence ID" value="ORN28531.1"/>
    <property type="molecule type" value="Genomic_DNA"/>
</dbReference>
<protein>
    <submittedName>
        <fullName evidence="1">Uncharacterized protein</fullName>
    </submittedName>
</protein>
<proteinExistence type="predicted"/>
<evidence type="ECO:0000313" key="2">
    <source>
        <dbReference type="Proteomes" id="UP000193009"/>
    </source>
</evidence>
<keyword evidence="2" id="KW-1185">Reference proteome</keyword>
<evidence type="ECO:0000313" key="1">
    <source>
        <dbReference type="EMBL" id="ORN28531.1"/>
    </source>
</evidence>